<feature type="region of interest" description="Disordered" evidence="3">
    <location>
        <begin position="514"/>
        <end position="571"/>
    </location>
</feature>
<dbReference type="Pfam" id="PF04499">
    <property type="entry name" value="SAPS"/>
    <property type="match status" value="1"/>
</dbReference>
<gene>
    <name evidence="4" type="ORF">INT47_002797</name>
</gene>
<organism evidence="4 5">
    <name type="scientific">Mucor saturninus</name>
    <dbReference type="NCBI Taxonomy" id="64648"/>
    <lineage>
        <taxon>Eukaryota</taxon>
        <taxon>Fungi</taxon>
        <taxon>Fungi incertae sedis</taxon>
        <taxon>Mucoromycota</taxon>
        <taxon>Mucoromycotina</taxon>
        <taxon>Mucoromycetes</taxon>
        <taxon>Mucorales</taxon>
        <taxon>Mucorineae</taxon>
        <taxon>Mucoraceae</taxon>
        <taxon>Mucor</taxon>
    </lineage>
</organism>
<proteinExistence type="inferred from homology"/>
<evidence type="ECO:0000256" key="1">
    <source>
        <dbReference type="ARBA" id="ARBA00006180"/>
    </source>
</evidence>
<accession>A0A8H7V2B6</accession>
<dbReference type="Proteomes" id="UP000603453">
    <property type="component" value="Unassembled WGS sequence"/>
</dbReference>
<protein>
    <submittedName>
        <fullName evidence="4">Uncharacterized protein</fullName>
    </submittedName>
</protein>
<dbReference type="OrthoDB" id="295029at2759"/>
<feature type="compositionally biased region" description="Basic and acidic residues" evidence="3">
    <location>
        <begin position="674"/>
        <end position="689"/>
    </location>
</feature>
<evidence type="ECO:0000256" key="3">
    <source>
        <dbReference type="SAM" id="MobiDB-lite"/>
    </source>
</evidence>
<dbReference type="AlphaFoldDB" id="A0A8H7V2B6"/>
<dbReference type="PANTHER" id="PTHR12634">
    <property type="entry name" value="SIT4 YEAST -ASSOCIATING PROTEIN-RELATED"/>
    <property type="match status" value="1"/>
</dbReference>
<comment type="similarity">
    <text evidence="1">Belongs to the SAPS family.</text>
</comment>
<dbReference type="GO" id="GO:0005829">
    <property type="term" value="C:cytosol"/>
    <property type="evidence" value="ECO:0007669"/>
    <property type="project" value="TreeGrafter"/>
</dbReference>
<comment type="caution">
    <text evidence="4">The sequence shown here is derived from an EMBL/GenBank/DDBJ whole genome shotgun (WGS) entry which is preliminary data.</text>
</comment>
<keyword evidence="5" id="KW-1185">Reference proteome</keyword>
<evidence type="ECO:0000313" key="5">
    <source>
        <dbReference type="Proteomes" id="UP000603453"/>
    </source>
</evidence>
<feature type="compositionally biased region" description="Polar residues" evidence="3">
    <location>
        <begin position="650"/>
        <end position="671"/>
    </location>
</feature>
<feature type="region of interest" description="Disordered" evidence="3">
    <location>
        <begin position="600"/>
        <end position="689"/>
    </location>
</feature>
<dbReference type="GO" id="GO:0019888">
    <property type="term" value="F:protein phosphatase regulator activity"/>
    <property type="evidence" value="ECO:0007669"/>
    <property type="project" value="TreeGrafter"/>
</dbReference>
<evidence type="ECO:0000256" key="2">
    <source>
        <dbReference type="ARBA" id="ARBA00023306"/>
    </source>
</evidence>
<reference evidence="4" key="1">
    <citation type="submission" date="2020-12" db="EMBL/GenBank/DDBJ databases">
        <title>Metabolic potential, ecology and presence of endohyphal bacteria is reflected in genomic diversity of Mucoromycotina.</title>
        <authorList>
            <person name="Muszewska A."/>
            <person name="Okrasinska A."/>
            <person name="Steczkiewicz K."/>
            <person name="Drgas O."/>
            <person name="Orlowska M."/>
            <person name="Perlinska-Lenart U."/>
            <person name="Aleksandrzak-Piekarczyk T."/>
            <person name="Szatraj K."/>
            <person name="Zielenkiewicz U."/>
            <person name="Pilsyk S."/>
            <person name="Malc E."/>
            <person name="Mieczkowski P."/>
            <person name="Kruszewska J.S."/>
            <person name="Biernat P."/>
            <person name="Pawlowska J."/>
        </authorList>
    </citation>
    <scope>NUCLEOTIDE SEQUENCE</scope>
    <source>
        <strain evidence="4">WA0000017839</strain>
    </source>
</reference>
<dbReference type="GO" id="GO:0019903">
    <property type="term" value="F:protein phosphatase binding"/>
    <property type="evidence" value="ECO:0007669"/>
    <property type="project" value="InterPro"/>
</dbReference>
<feature type="compositionally biased region" description="Acidic residues" evidence="3">
    <location>
        <begin position="530"/>
        <end position="551"/>
    </location>
</feature>
<keyword evidence="2" id="KW-0131">Cell cycle</keyword>
<dbReference type="PANTHER" id="PTHR12634:SF8">
    <property type="entry name" value="FIERY MOUNTAIN, ISOFORM D"/>
    <property type="match status" value="1"/>
</dbReference>
<dbReference type="EMBL" id="JAEPRD010000079">
    <property type="protein sequence ID" value="KAG2200753.1"/>
    <property type="molecule type" value="Genomic_DNA"/>
</dbReference>
<dbReference type="GO" id="GO:0005634">
    <property type="term" value="C:nucleus"/>
    <property type="evidence" value="ECO:0007669"/>
    <property type="project" value="TreeGrafter"/>
</dbReference>
<sequence length="689" mass="78520">MFWRFGFNNPSAIDGLLEQEDVTLEEILCDQDIIQEAKSQNPKLIEFLLKKENIAQLIALFFSLDIDKQRLPLIACEILACEIPQLIDAIVIEHVEILEDFWNFLKLPFSPDASYSFQSSYFCKIITIFLTKRALEMLDFIKSKPANLDMILSHLQSSAIMDLLLTLVRLEELPEAKGTVQWLNDNGLLLNLINRLDPDLETEEHCTAQQCICEIIRMSQTSLLESPSIGVNDIILQLTSKEVMEKLVNYMLDSSKPNSTSTLINGVTIIIDIIRHNNSDMDNETAAVVMGYGNQTVRQPMISLVDMLRVLTLHIQDFNHLLLNPKTVPQLMVRESLPIPLGFERLKICELFAELLHCSNMSSLNITKEDEPTPGDLLKLEFVKHKVLPTCTDLFFYFPWNNFLHYVVYDMLHQVFNGQMNKESNRQLALSIFTQGHLTDKIVQAQEKNDIECQKPKGMRLGYMGHLTFISDEVIKLFEGYPEGIISAVKDSIDLDKWHVYCVGQLKETKERDSLPLGEIRQNGMHAIINDDDDDDEEEEEDDDEEEDEDHTEATLRSQMSRFDTSDQSHDTWITRGNEDYLFTETDYAVNENPAGLVVSHQADEEKEDEETTVDWTGGFSDSFTAQPAAGLQASQKHDSPEDDDPFGDFNSSNSTTEPDQTWQDGFSTNFADMDVKEKNLKKETPASA</sequence>
<dbReference type="InterPro" id="IPR007587">
    <property type="entry name" value="SAPS"/>
</dbReference>
<evidence type="ECO:0000313" key="4">
    <source>
        <dbReference type="EMBL" id="KAG2200753.1"/>
    </source>
</evidence>
<name>A0A8H7V2B6_9FUNG</name>